<evidence type="ECO:0000313" key="6">
    <source>
        <dbReference type="Proteomes" id="UP000559256"/>
    </source>
</evidence>
<sequence length="151" mass="17307">MLDLIQPFLKDKGIRFVRYDRSMNSVDREKSIEAIKKDDHVKVILISFKAGSTGLNLTACNNVILVGLWWNPVLEDQAFDRAHRFGQLKDVNIYKLKFDATVEDRMLKLQDKKRELARAVLSGDKIKNMRLGLDDLMALFRPGAGNKDDND</sequence>
<evidence type="ECO:0000259" key="4">
    <source>
        <dbReference type="PROSITE" id="PS51194"/>
    </source>
</evidence>
<dbReference type="InterPro" id="IPR049730">
    <property type="entry name" value="SNF2/RAD54-like_C"/>
</dbReference>
<dbReference type="Pfam" id="PF00271">
    <property type="entry name" value="Helicase_C"/>
    <property type="match status" value="1"/>
</dbReference>
<feature type="domain" description="Helicase C-terminal" evidence="4">
    <location>
        <begin position="1"/>
        <end position="137"/>
    </location>
</feature>
<protein>
    <recommendedName>
        <fullName evidence="4">Helicase C-terminal domain-containing protein</fullName>
    </recommendedName>
</protein>
<accession>A0A8H5CUD1</accession>
<gene>
    <name evidence="5" type="ORF">D9758_010064</name>
</gene>
<dbReference type="GO" id="GO:0006281">
    <property type="term" value="P:DNA repair"/>
    <property type="evidence" value="ECO:0007669"/>
    <property type="project" value="TreeGrafter"/>
</dbReference>
<dbReference type="GO" id="GO:0016787">
    <property type="term" value="F:hydrolase activity"/>
    <property type="evidence" value="ECO:0007669"/>
    <property type="project" value="UniProtKB-KW"/>
</dbReference>
<evidence type="ECO:0000313" key="5">
    <source>
        <dbReference type="EMBL" id="KAF5348045.1"/>
    </source>
</evidence>
<dbReference type="Gene3D" id="3.40.50.300">
    <property type="entry name" value="P-loop containing nucleotide triphosphate hydrolases"/>
    <property type="match status" value="1"/>
</dbReference>
<dbReference type="GO" id="GO:0008094">
    <property type="term" value="F:ATP-dependent activity, acting on DNA"/>
    <property type="evidence" value="ECO:0007669"/>
    <property type="project" value="TreeGrafter"/>
</dbReference>
<dbReference type="InterPro" id="IPR050628">
    <property type="entry name" value="SNF2_RAD54_helicase_TF"/>
</dbReference>
<dbReference type="SUPFAM" id="SSF52540">
    <property type="entry name" value="P-loop containing nucleoside triphosphate hydrolases"/>
    <property type="match status" value="1"/>
</dbReference>
<dbReference type="AlphaFoldDB" id="A0A8H5CUD1"/>
<dbReference type="InterPro" id="IPR027417">
    <property type="entry name" value="P-loop_NTPase"/>
</dbReference>
<evidence type="ECO:0000256" key="1">
    <source>
        <dbReference type="ARBA" id="ARBA00022741"/>
    </source>
</evidence>
<dbReference type="PANTHER" id="PTHR45626">
    <property type="entry name" value="TRANSCRIPTION TERMINATION FACTOR 2-RELATED"/>
    <property type="match status" value="1"/>
</dbReference>
<dbReference type="SMART" id="SM00490">
    <property type="entry name" value="HELICc"/>
    <property type="match status" value="1"/>
</dbReference>
<dbReference type="OrthoDB" id="448448at2759"/>
<dbReference type="GO" id="GO:0005634">
    <property type="term" value="C:nucleus"/>
    <property type="evidence" value="ECO:0007669"/>
    <property type="project" value="TreeGrafter"/>
</dbReference>
<evidence type="ECO:0000256" key="2">
    <source>
        <dbReference type="ARBA" id="ARBA00022801"/>
    </source>
</evidence>
<keyword evidence="3" id="KW-0067">ATP-binding</keyword>
<dbReference type="CDD" id="cd18793">
    <property type="entry name" value="SF2_C_SNF"/>
    <property type="match status" value="1"/>
</dbReference>
<proteinExistence type="predicted"/>
<dbReference type="EMBL" id="JAACJM010000088">
    <property type="protein sequence ID" value="KAF5348045.1"/>
    <property type="molecule type" value="Genomic_DNA"/>
</dbReference>
<keyword evidence="6" id="KW-1185">Reference proteome</keyword>
<keyword evidence="2" id="KW-0378">Hydrolase</keyword>
<dbReference type="GO" id="GO:0005524">
    <property type="term" value="F:ATP binding"/>
    <property type="evidence" value="ECO:0007669"/>
    <property type="project" value="UniProtKB-KW"/>
</dbReference>
<organism evidence="5 6">
    <name type="scientific">Tetrapyrgos nigripes</name>
    <dbReference type="NCBI Taxonomy" id="182062"/>
    <lineage>
        <taxon>Eukaryota</taxon>
        <taxon>Fungi</taxon>
        <taxon>Dikarya</taxon>
        <taxon>Basidiomycota</taxon>
        <taxon>Agaricomycotina</taxon>
        <taxon>Agaricomycetes</taxon>
        <taxon>Agaricomycetidae</taxon>
        <taxon>Agaricales</taxon>
        <taxon>Marasmiineae</taxon>
        <taxon>Marasmiaceae</taxon>
        <taxon>Tetrapyrgos</taxon>
    </lineage>
</organism>
<dbReference type="PROSITE" id="PS51194">
    <property type="entry name" value="HELICASE_CTER"/>
    <property type="match status" value="1"/>
</dbReference>
<dbReference type="Proteomes" id="UP000559256">
    <property type="component" value="Unassembled WGS sequence"/>
</dbReference>
<dbReference type="InterPro" id="IPR001650">
    <property type="entry name" value="Helicase_C-like"/>
</dbReference>
<comment type="caution">
    <text evidence="5">The sequence shown here is derived from an EMBL/GenBank/DDBJ whole genome shotgun (WGS) entry which is preliminary data.</text>
</comment>
<keyword evidence="1" id="KW-0547">Nucleotide-binding</keyword>
<dbReference type="PANTHER" id="PTHR45626:SF14">
    <property type="entry name" value="ATP-DEPENDENT DNA HELICASE (EUROFUNG)"/>
    <property type="match status" value="1"/>
</dbReference>
<reference evidence="5 6" key="1">
    <citation type="journal article" date="2020" name="ISME J.">
        <title>Uncovering the hidden diversity of litter-decomposition mechanisms in mushroom-forming fungi.</title>
        <authorList>
            <person name="Floudas D."/>
            <person name="Bentzer J."/>
            <person name="Ahren D."/>
            <person name="Johansson T."/>
            <person name="Persson P."/>
            <person name="Tunlid A."/>
        </authorList>
    </citation>
    <scope>NUCLEOTIDE SEQUENCE [LARGE SCALE GENOMIC DNA]</scope>
    <source>
        <strain evidence="5 6">CBS 291.85</strain>
    </source>
</reference>
<evidence type="ECO:0000256" key="3">
    <source>
        <dbReference type="ARBA" id="ARBA00022840"/>
    </source>
</evidence>
<name>A0A8H5CUD1_9AGAR</name>